<evidence type="ECO:0000256" key="3">
    <source>
        <dbReference type="SAM" id="MobiDB-lite"/>
    </source>
</evidence>
<feature type="domain" description="FIP-RBD" evidence="4">
    <location>
        <begin position="91"/>
        <end position="153"/>
    </location>
</feature>
<evidence type="ECO:0000313" key="5">
    <source>
        <dbReference type="Proteomes" id="UP000694888"/>
    </source>
</evidence>
<keyword evidence="5" id="KW-1185">Reference proteome</keyword>
<dbReference type="PANTHER" id="PTHR15746:SF23">
    <property type="entry name" value="RAB11 INTERACTING PROTEIN, ISOFORM A"/>
    <property type="match status" value="1"/>
</dbReference>
<feature type="compositionally biased region" description="Basic residues" evidence="3">
    <location>
        <begin position="46"/>
        <end position="63"/>
    </location>
</feature>
<evidence type="ECO:0000256" key="2">
    <source>
        <dbReference type="ARBA" id="ARBA00022553"/>
    </source>
</evidence>
<dbReference type="PROSITE" id="PS51511">
    <property type="entry name" value="FIP_RBD"/>
    <property type="match status" value="1"/>
</dbReference>
<protein>
    <submittedName>
        <fullName evidence="6">Uncharacterized protein LOC101857117 isoform X1</fullName>
    </submittedName>
</protein>
<feature type="compositionally biased region" description="Polar residues" evidence="3">
    <location>
        <begin position="20"/>
        <end position="42"/>
    </location>
</feature>
<evidence type="ECO:0000313" key="6">
    <source>
        <dbReference type="RefSeq" id="XP_005099086.1"/>
    </source>
</evidence>
<dbReference type="PANTHER" id="PTHR15746">
    <property type="entry name" value="RAB11-RELATED"/>
    <property type="match status" value="1"/>
</dbReference>
<dbReference type="SUPFAM" id="SSF144270">
    <property type="entry name" value="Eferin C-derminal domain-like"/>
    <property type="match status" value="1"/>
</dbReference>
<dbReference type="RefSeq" id="XP_005099086.1">
    <property type="nucleotide sequence ID" value="XM_005099029.3"/>
</dbReference>
<organism evidence="5 6">
    <name type="scientific">Aplysia californica</name>
    <name type="common">California sea hare</name>
    <dbReference type="NCBI Taxonomy" id="6500"/>
    <lineage>
        <taxon>Eukaryota</taxon>
        <taxon>Metazoa</taxon>
        <taxon>Spiralia</taxon>
        <taxon>Lophotrochozoa</taxon>
        <taxon>Mollusca</taxon>
        <taxon>Gastropoda</taxon>
        <taxon>Heterobranchia</taxon>
        <taxon>Euthyneura</taxon>
        <taxon>Tectipleura</taxon>
        <taxon>Aplysiida</taxon>
        <taxon>Aplysioidea</taxon>
        <taxon>Aplysiidae</taxon>
        <taxon>Aplysia</taxon>
    </lineage>
</organism>
<dbReference type="InterPro" id="IPR037245">
    <property type="entry name" value="FIP-RBD_C_sf"/>
</dbReference>
<dbReference type="Proteomes" id="UP000694888">
    <property type="component" value="Unplaced"/>
</dbReference>
<gene>
    <name evidence="6" type="primary">LOC101857117</name>
</gene>
<proteinExistence type="predicted"/>
<evidence type="ECO:0000256" key="1">
    <source>
        <dbReference type="ARBA" id="ARBA00022448"/>
    </source>
</evidence>
<feature type="region of interest" description="Disordered" evidence="3">
    <location>
        <begin position="1"/>
        <end position="94"/>
    </location>
</feature>
<evidence type="ECO:0000259" key="4">
    <source>
        <dbReference type="PROSITE" id="PS51511"/>
    </source>
</evidence>
<dbReference type="Pfam" id="PF09457">
    <property type="entry name" value="RBD-FIP"/>
    <property type="match status" value="1"/>
</dbReference>
<dbReference type="InterPro" id="IPR019018">
    <property type="entry name" value="Rab-bd_FIP-RBD"/>
</dbReference>
<keyword evidence="1" id="KW-0813">Transport</keyword>
<reference evidence="6" key="1">
    <citation type="submission" date="2025-08" db="UniProtKB">
        <authorList>
            <consortium name="RefSeq"/>
        </authorList>
    </citation>
    <scope>IDENTIFICATION</scope>
</reference>
<dbReference type="Gene3D" id="1.20.5.2440">
    <property type="match status" value="1"/>
</dbReference>
<dbReference type="GeneID" id="101857117"/>
<dbReference type="InterPro" id="IPR037789">
    <property type="entry name" value="FIP_classI"/>
</dbReference>
<name>A0ABM0JQD5_APLCA</name>
<sequence length="158" mass="18114">MSGGGQLGYHLDRGGALTASGRSSRQKVPNSQFYSRENSQGELQVRKRSRGERDRLRHMRQGGRRYTVQGLGQQGAGLYDDSLSEPSDNSKPEVPEDLVSVYKNMTKEELLRVMIQTKAQMIRKDQYIKDLENYIDDLLVRVMETTPRLLNRPNPFRL</sequence>
<accession>A0ABM0JQD5</accession>
<keyword evidence="2" id="KW-0597">Phosphoprotein</keyword>